<dbReference type="InterPro" id="IPR000182">
    <property type="entry name" value="GNAT_dom"/>
</dbReference>
<dbReference type="KEGG" id="mfn:Ga0123462_1192"/>
<dbReference type="GO" id="GO:0016747">
    <property type="term" value="F:acyltransferase activity, transferring groups other than amino-acyl groups"/>
    <property type="evidence" value="ECO:0007669"/>
    <property type="project" value="InterPro"/>
</dbReference>
<dbReference type="AlphaFoldDB" id="A0A2K8LCP0"/>
<name>A0A2K8LCP0_9PROT</name>
<keyword evidence="3" id="KW-1185">Reference proteome</keyword>
<sequence>MSDPAIHPVPWDSAVFGIDCFEISDPSNASALAEASTTPGHYSIKVDPLASKALLNKYGFYYTDTLIEPYCNSSDITMYNNPEVSVDNQVDINLLLAMCDASFLYGRFHRDFNLNHDMADRRYKNWLKQLADEENVLGLYHCNQLAGFIAHNNGNLLLHAIDRKFRSQGLAKYFWSAACQELIERGITEFRSSISASNLAVLNLYCSLGFRFNKAVDVYHRLTR</sequence>
<evidence type="ECO:0000259" key="1">
    <source>
        <dbReference type="PROSITE" id="PS51186"/>
    </source>
</evidence>
<protein>
    <submittedName>
        <fullName evidence="2">Acetyltransferase (GNAT) domain-containing protein</fullName>
    </submittedName>
</protein>
<dbReference type="InterPro" id="IPR016181">
    <property type="entry name" value="Acyl_CoA_acyltransferase"/>
</dbReference>
<evidence type="ECO:0000313" key="3">
    <source>
        <dbReference type="Proteomes" id="UP000231637"/>
    </source>
</evidence>
<proteinExistence type="predicted"/>
<dbReference type="Pfam" id="PF13673">
    <property type="entry name" value="Acetyltransf_10"/>
    <property type="match status" value="1"/>
</dbReference>
<accession>A0A2K8LCP0</accession>
<dbReference type="EMBL" id="CP018800">
    <property type="protein sequence ID" value="ATX82056.1"/>
    <property type="molecule type" value="Genomic_DNA"/>
</dbReference>
<dbReference type="Gene3D" id="3.40.630.30">
    <property type="match status" value="1"/>
</dbReference>
<dbReference type="SUPFAM" id="SSF55729">
    <property type="entry name" value="Acyl-CoA N-acyltransferases (Nat)"/>
    <property type="match status" value="1"/>
</dbReference>
<organism evidence="2 3">
    <name type="scientific">Mariprofundus ferrinatatus</name>
    <dbReference type="NCBI Taxonomy" id="1921087"/>
    <lineage>
        <taxon>Bacteria</taxon>
        <taxon>Pseudomonadati</taxon>
        <taxon>Pseudomonadota</taxon>
        <taxon>Candidatius Mariprofundia</taxon>
        <taxon>Mariprofundales</taxon>
        <taxon>Mariprofundaceae</taxon>
        <taxon>Mariprofundus</taxon>
    </lineage>
</organism>
<gene>
    <name evidence="2" type="ORF">Ga0123462_1192</name>
</gene>
<dbReference type="PROSITE" id="PS51186">
    <property type="entry name" value="GNAT"/>
    <property type="match status" value="1"/>
</dbReference>
<evidence type="ECO:0000313" key="2">
    <source>
        <dbReference type="EMBL" id="ATX82056.1"/>
    </source>
</evidence>
<dbReference type="OrthoDB" id="9796919at2"/>
<reference evidence="2 3" key="1">
    <citation type="submission" date="2016-12" db="EMBL/GenBank/DDBJ databases">
        <title>Isolation and genomic insights into novel planktonic Zetaproteobacteria from stratified waters of the Chesapeake Bay.</title>
        <authorList>
            <person name="McAllister S.M."/>
            <person name="Kato S."/>
            <person name="Chan C.S."/>
            <person name="Chiu B.K."/>
            <person name="Field E.K."/>
        </authorList>
    </citation>
    <scope>NUCLEOTIDE SEQUENCE [LARGE SCALE GENOMIC DNA]</scope>
    <source>
        <strain evidence="2 3">CP-8</strain>
    </source>
</reference>
<dbReference type="CDD" id="cd04301">
    <property type="entry name" value="NAT_SF"/>
    <property type="match status" value="1"/>
</dbReference>
<dbReference type="RefSeq" id="WP_100265449.1">
    <property type="nucleotide sequence ID" value="NZ_CP018800.1"/>
</dbReference>
<keyword evidence="2" id="KW-0808">Transferase</keyword>
<feature type="domain" description="N-acetyltransferase" evidence="1">
    <location>
        <begin position="90"/>
        <end position="224"/>
    </location>
</feature>
<dbReference type="Proteomes" id="UP000231637">
    <property type="component" value="Chromosome"/>
</dbReference>